<feature type="non-terminal residue" evidence="2">
    <location>
        <position position="294"/>
    </location>
</feature>
<dbReference type="Gene3D" id="2.60.120.200">
    <property type="match status" value="1"/>
</dbReference>
<dbReference type="Pfam" id="PF00801">
    <property type="entry name" value="PKD"/>
    <property type="match status" value="1"/>
</dbReference>
<dbReference type="InterPro" id="IPR035986">
    <property type="entry name" value="PKD_dom_sf"/>
</dbReference>
<accession>X1CS54</accession>
<dbReference type="Gene3D" id="2.60.40.10">
    <property type="entry name" value="Immunoglobulins"/>
    <property type="match status" value="1"/>
</dbReference>
<dbReference type="CDD" id="cd00146">
    <property type="entry name" value="PKD"/>
    <property type="match status" value="1"/>
</dbReference>
<sequence length="294" mass="32534">ILDLSINGASWTTGVSGTALDFDGINDYVNTSLTQSLSSNAFSVFLWAKDIPNGNKYIISQAYIFSPFTSDWLLGNPNHGLWFNDEKIDGNNQLSDGNWHHIGFIFDGIEAKLYIDGAQHNSSIIPPEVGGIGPVVFMTRADLTTGFVSGTIDEIYIYNHVLNPIEIQNLYQQYAPTTPSTPSTPSGPTTGKPGINYEYNTTSIDIDEDNIYYLWDWDDGSDFIWLGPYSSGEICTRSHTWTVEGTYNVKVKAKDQIGLESNWSNPLTVEIIMKPPIADANGPYYGTTDDSVHF</sequence>
<dbReference type="SUPFAM" id="SSF49899">
    <property type="entry name" value="Concanavalin A-like lectins/glucanases"/>
    <property type="match status" value="1"/>
</dbReference>
<evidence type="ECO:0000259" key="1">
    <source>
        <dbReference type="PROSITE" id="PS50093"/>
    </source>
</evidence>
<protein>
    <recommendedName>
        <fullName evidence="1">PKD domain-containing protein</fullName>
    </recommendedName>
</protein>
<proteinExistence type="predicted"/>
<reference evidence="2" key="1">
    <citation type="journal article" date="2014" name="Front. Microbiol.">
        <title>High frequency of phylogenetically diverse reductive dehalogenase-homologous genes in deep subseafloor sedimentary metagenomes.</title>
        <authorList>
            <person name="Kawai M."/>
            <person name="Futagami T."/>
            <person name="Toyoda A."/>
            <person name="Takaki Y."/>
            <person name="Nishi S."/>
            <person name="Hori S."/>
            <person name="Arai W."/>
            <person name="Tsubouchi T."/>
            <person name="Morono Y."/>
            <person name="Uchiyama I."/>
            <person name="Ito T."/>
            <person name="Fujiyama A."/>
            <person name="Inagaki F."/>
            <person name="Takami H."/>
        </authorList>
    </citation>
    <scope>NUCLEOTIDE SEQUENCE</scope>
    <source>
        <strain evidence="2">Expedition CK06-06</strain>
    </source>
</reference>
<dbReference type="InterPro" id="IPR000601">
    <property type="entry name" value="PKD_dom"/>
</dbReference>
<dbReference type="Pfam" id="PF13385">
    <property type="entry name" value="Laminin_G_3"/>
    <property type="match status" value="1"/>
</dbReference>
<name>X1CS54_9ZZZZ</name>
<comment type="caution">
    <text evidence="2">The sequence shown here is derived from an EMBL/GenBank/DDBJ whole genome shotgun (WGS) entry which is preliminary data.</text>
</comment>
<evidence type="ECO:0000313" key="2">
    <source>
        <dbReference type="EMBL" id="GAG87091.1"/>
    </source>
</evidence>
<dbReference type="PROSITE" id="PS50093">
    <property type="entry name" value="PKD"/>
    <property type="match status" value="1"/>
</dbReference>
<organism evidence="2">
    <name type="scientific">marine sediment metagenome</name>
    <dbReference type="NCBI Taxonomy" id="412755"/>
    <lineage>
        <taxon>unclassified sequences</taxon>
        <taxon>metagenomes</taxon>
        <taxon>ecological metagenomes</taxon>
    </lineage>
</organism>
<dbReference type="InterPro" id="IPR013320">
    <property type="entry name" value="ConA-like_dom_sf"/>
</dbReference>
<dbReference type="SUPFAM" id="SSF49299">
    <property type="entry name" value="PKD domain"/>
    <property type="match status" value="1"/>
</dbReference>
<feature type="domain" description="PKD" evidence="1">
    <location>
        <begin position="209"/>
        <end position="271"/>
    </location>
</feature>
<gene>
    <name evidence="2" type="ORF">S01H4_36489</name>
</gene>
<dbReference type="AlphaFoldDB" id="X1CS54"/>
<dbReference type="InterPro" id="IPR013783">
    <property type="entry name" value="Ig-like_fold"/>
</dbReference>
<feature type="non-terminal residue" evidence="2">
    <location>
        <position position="1"/>
    </location>
</feature>
<dbReference type="EMBL" id="BART01019513">
    <property type="protein sequence ID" value="GAG87091.1"/>
    <property type="molecule type" value="Genomic_DNA"/>
</dbReference>